<feature type="transmembrane region" description="Helical" evidence="1">
    <location>
        <begin position="27"/>
        <end position="50"/>
    </location>
</feature>
<reference evidence="2" key="1">
    <citation type="journal article" date="2014" name="Int. J. Syst. Evol. Microbiol.">
        <title>Complete genome sequence of Corynebacterium casei LMG S-19264T (=DSM 44701T), isolated from a smear-ripened cheese.</title>
        <authorList>
            <consortium name="US DOE Joint Genome Institute (JGI-PGF)"/>
            <person name="Walter F."/>
            <person name="Albersmeier A."/>
            <person name="Kalinowski J."/>
            <person name="Ruckert C."/>
        </authorList>
    </citation>
    <scope>NUCLEOTIDE SEQUENCE</scope>
    <source>
        <strain evidence="2">VKM B-2222</strain>
    </source>
</reference>
<evidence type="ECO:0000313" key="3">
    <source>
        <dbReference type="Proteomes" id="UP001143349"/>
    </source>
</evidence>
<dbReference type="EMBL" id="BSFH01000032">
    <property type="protein sequence ID" value="GLK65143.1"/>
    <property type="molecule type" value="Genomic_DNA"/>
</dbReference>
<keyword evidence="3" id="KW-1185">Reference proteome</keyword>
<name>A0AAD3RU29_9RHOB</name>
<gene>
    <name evidence="2" type="ORF">GCM10017635_26140</name>
</gene>
<dbReference type="RefSeq" id="WP_010394723.1">
    <property type="nucleotide sequence ID" value="NZ_BSFH01000032.1"/>
</dbReference>
<organism evidence="2 3">
    <name type="scientific">Paracoccus kondratievae</name>
    <dbReference type="NCBI Taxonomy" id="135740"/>
    <lineage>
        <taxon>Bacteria</taxon>
        <taxon>Pseudomonadati</taxon>
        <taxon>Pseudomonadota</taxon>
        <taxon>Alphaproteobacteria</taxon>
        <taxon>Rhodobacterales</taxon>
        <taxon>Paracoccaceae</taxon>
        <taxon>Paracoccus</taxon>
    </lineage>
</organism>
<protein>
    <submittedName>
        <fullName evidence="2">Uncharacterized protein</fullName>
    </submittedName>
</protein>
<sequence length="109" mass="11988">MTRAELIAALSPSRLPPSTLVPGWREAVALFGLGLLAGALLIWLLSPILTHRRSVRTRIRATRGLEPEERLLVIARILGRLPRALRPAAYGAAPMPPADEIERLARSRE</sequence>
<keyword evidence="1" id="KW-0812">Transmembrane</keyword>
<comment type="caution">
    <text evidence="2">The sequence shown here is derived from an EMBL/GenBank/DDBJ whole genome shotgun (WGS) entry which is preliminary data.</text>
</comment>
<reference evidence="2" key="2">
    <citation type="submission" date="2023-01" db="EMBL/GenBank/DDBJ databases">
        <authorList>
            <person name="Sun Q."/>
            <person name="Evtushenko L."/>
        </authorList>
    </citation>
    <scope>NUCLEOTIDE SEQUENCE</scope>
    <source>
        <strain evidence="2">VKM B-2222</strain>
    </source>
</reference>
<accession>A0AAD3RU29</accession>
<dbReference type="AlphaFoldDB" id="A0AAD3RU29"/>
<evidence type="ECO:0000313" key="2">
    <source>
        <dbReference type="EMBL" id="GLK65143.1"/>
    </source>
</evidence>
<dbReference type="Proteomes" id="UP001143349">
    <property type="component" value="Unassembled WGS sequence"/>
</dbReference>
<evidence type="ECO:0000256" key="1">
    <source>
        <dbReference type="SAM" id="Phobius"/>
    </source>
</evidence>
<keyword evidence="1" id="KW-0472">Membrane</keyword>
<proteinExistence type="predicted"/>
<keyword evidence="1" id="KW-1133">Transmembrane helix</keyword>